<feature type="domain" description="HTH lacI-type" evidence="4">
    <location>
        <begin position="1"/>
        <end position="55"/>
    </location>
</feature>
<sequence length="329" mass="36727">MTVKEIANLCGVSVATVSRVFNEPEKVKPETREKVLQVAQKYGYMPHAIAKSLRTKKTGVYSLTVMSSVELVFEDSYVSKFLRGAVKYFSSNGLKLIIDVFTKGDIVGYYRKIVSSKLVDGYILMDIKDDDVRVDLLNELGVPFVCVGRNNKNNFVYVDTDNYLGGRQAGEHLKELGCENILFIGGDPSLPFEKERLRGFVSGLEGFKGTLYKEYANYDQEIAQKIVERYLDKIDGIFCTSDVIAYAALRVCERNGVEIPIVGYDNILLSEIANITTVDQNIHLVGEKVAQKVHEMVSGEQVESEVINTQLVVRGTKKFLNFSKGGRGV</sequence>
<accession>A0AAE5XBW4</accession>
<gene>
    <name evidence="5" type="ORF">CBS1_05500</name>
</gene>
<dbReference type="CDD" id="cd06267">
    <property type="entry name" value="PBP1_LacI_sugar_binding-like"/>
    <property type="match status" value="1"/>
</dbReference>
<dbReference type="RefSeq" id="WP_090223190.1">
    <property type="nucleotide sequence ID" value="NZ_CP026721.1"/>
</dbReference>
<organism evidence="5 6">
    <name type="scientific">Fervidobacterium changbaicum</name>
    <dbReference type="NCBI Taxonomy" id="310769"/>
    <lineage>
        <taxon>Bacteria</taxon>
        <taxon>Thermotogati</taxon>
        <taxon>Thermotogota</taxon>
        <taxon>Thermotogae</taxon>
        <taxon>Thermotogales</taxon>
        <taxon>Fervidobacteriaceae</taxon>
        <taxon>Fervidobacterium</taxon>
    </lineage>
</organism>
<dbReference type="PROSITE" id="PS50932">
    <property type="entry name" value="HTH_LACI_2"/>
    <property type="match status" value="1"/>
</dbReference>
<dbReference type="InterPro" id="IPR010982">
    <property type="entry name" value="Lambda_DNA-bd_dom_sf"/>
</dbReference>
<dbReference type="SMART" id="SM00354">
    <property type="entry name" value="HTH_LACI"/>
    <property type="match status" value="1"/>
</dbReference>
<keyword evidence="1" id="KW-0805">Transcription regulation</keyword>
<evidence type="ECO:0000256" key="3">
    <source>
        <dbReference type="ARBA" id="ARBA00023163"/>
    </source>
</evidence>
<name>A0AAE5XBW4_9BACT</name>
<keyword evidence="2" id="KW-0238">DNA-binding</keyword>
<dbReference type="PANTHER" id="PTHR30146">
    <property type="entry name" value="LACI-RELATED TRANSCRIPTIONAL REPRESSOR"/>
    <property type="match status" value="1"/>
</dbReference>
<evidence type="ECO:0000256" key="2">
    <source>
        <dbReference type="ARBA" id="ARBA00023125"/>
    </source>
</evidence>
<dbReference type="Gene3D" id="3.40.50.2300">
    <property type="match status" value="2"/>
</dbReference>
<protein>
    <submittedName>
        <fullName evidence="5">LacI family transcriptional regulator</fullName>
    </submittedName>
</protein>
<dbReference type="PANTHER" id="PTHR30146:SF24">
    <property type="entry name" value="XYLOSE OPERON REGULATORY PROTEIN"/>
    <property type="match status" value="1"/>
</dbReference>
<dbReference type="EMBL" id="CP026721">
    <property type="protein sequence ID" value="QAV33228.1"/>
    <property type="molecule type" value="Genomic_DNA"/>
</dbReference>
<dbReference type="Pfam" id="PF13377">
    <property type="entry name" value="Peripla_BP_3"/>
    <property type="match status" value="1"/>
</dbReference>
<dbReference type="Pfam" id="PF00356">
    <property type="entry name" value="LacI"/>
    <property type="match status" value="1"/>
</dbReference>
<dbReference type="GO" id="GO:0003700">
    <property type="term" value="F:DNA-binding transcription factor activity"/>
    <property type="evidence" value="ECO:0007669"/>
    <property type="project" value="TreeGrafter"/>
</dbReference>
<reference evidence="5 6" key="1">
    <citation type="submission" date="2018-01" db="EMBL/GenBank/DDBJ databases">
        <title>The whole genome sequencing and assembly of Fervidobacterium changbaicum CBS-1 strain.</title>
        <authorList>
            <person name="Kim J.-Y."/>
            <person name="Park M.-K."/>
            <person name="Yi H."/>
            <person name="Bahn Y.-S."/>
            <person name="Kim J.F."/>
            <person name="Lee D.-W."/>
        </authorList>
    </citation>
    <scope>NUCLEOTIDE SEQUENCE [LARGE SCALE GENOMIC DNA]</scope>
    <source>
        <strain evidence="5 6">CBS-1</strain>
    </source>
</reference>
<dbReference type="InterPro" id="IPR046335">
    <property type="entry name" value="LacI/GalR-like_sensor"/>
</dbReference>
<dbReference type="AlphaFoldDB" id="A0AAE5XBW4"/>
<proteinExistence type="predicted"/>
<dbReference type="GO" id="GO:0000976">
    <property type="term" value="F:transcription cis-regulatory region binding"/>
    <property type="evidence" value="ECO:0007669"/>
    <property type="project" value="TreeGrafter"/>
</dbReference>
<dbReference type="Gene3D" id="1.10.260.40">
    <property type="entry name" value="lambda repressor-like DNA-binding domains"/>
    <property type="match status" value="1"/>
</dbReference>
<dbReference type="InterPro" id="IPR000843">
    <property type="entry name" value="HTH_LacI"/>
</dbReference>
<dbReference type="CDD" id="cd01392">
    <property type="entry name" value="HTH_LacI"/>
    <property type="match status" value="1"/>
</dbReference>
<dbReference type="SUPFAM" id="SSF53822">
    <property type="entry name" value="Periplasmic binding protein-like I"/>
    <property type="match status" value="1"/>
</dbReference>
<evidence type="ECO:0000313" key="5">
    <source>
        <dbReference type="EMBL" id="QAV33228.1"/>
    </source>
</evidence>
<dbReference type="InterPro" id="IPR028082">
    <property type="entry name" value="Peripla_BP_I"/>
</dbReference>
<evidence type="ECO:0000259" key="4">
    <source>
        <dbReference type="PROSITE" id="PS50932"/>
    </source>
</evidence>
<evidence type="ECO:0000313" key="6">
    <source>
        <dbReference type="Proteomes" id="UP000288947"/>
    </source>
</evidence>
<dbReference type="Proteomes" id="UP000288947">
    <property type="component" value="Chromosome"/>
</dbReference>
<keyword evidence="6" id="KW-1185">Reference proteome</keyword>
<keyword evidence="3" id="KW-0804">Transcription</keyword>
<dbReference type="SUPFAM" id="SSF47413">
    <property type="entry name" value="lambda repressor-like DNA-binding domains"/>
    <property type="match status" value="1"/>
</dbReference>
<evidence type="ECO:0000256" key="1">
    <source>
        <dbReference type="ARBA" id="ARBA00023015"/>
    </source>
</evidence>